<keyword evidence="2" id="KW-0805">Transcription regulation</keyword>
<comment type="similarity">
    <text evidence="1">Belongs to the mTERF family.</text>
</comment>
<keyword evidence="5" id="KW-1185">Reference proteome</keyword>
<dbReference type="GO" id="GO:0006353">
    <property type="term" value="P:DNA-templated transcription termination"/>
    <property type="evidence" value="ECO:0007669"/>
    <property type="project" value="UniProtKB-KW"/>
</dbReference>
<dbReference type="PANTHER" id="PTHR13068">
    <property type="entry name" value="CGI-12 PROTEIN-RELATED"/>
    <property type="match status" value="1"/>
</dbReference>
<accession>A0A6A3CW12</accession>
<keyword evidence="2" id="KW-0804">Transcription</keyword>
<dbReference type="AlphaFoldDB" id="A0A6A3CW12"/>
<sequence length="110" mass="12638">MTTSEDKIKAVMDFLVNVMGFSASSVVKQPHLLDLSMEKRLVPRGLFLKDLMSKGLLEKELVLSMFEISEEKFLKRFVYCYEGEEGSELLKLYNENLKLAAEGKLKTERL</sequence>
<dbReference type="EMBL" id="VEPZ02000194">
    <property type="protein sequence ID" value="KAE8731532.1"/>
    <property type="molecule type" value="Genomic_DNA"/>
</dbReference>
<keyword evidence="3" id="KW-0809">Transit peptide</keyword>
<protein>
    <submittedName>
        <fullName evidence="4">Uncharacterized protein</fullName>
    </submittedName>
</protein>
<evidence type="ECO:0000256" key="3">
    <source>
        <dbReference type="ARBA" id="ARBA00022946"/>
    </source>
</evidence>
<gene>
    <name evidence="4" type="ORF">F3Y22_tig00002799pilonHSYRG00085</name>
</gene>
<evidence type="ECO:0000256" key="2">
    <source>
        <dbReference type="ARBA" id="ARBA00022472"/>
    </source>
</evidence>
<reference evidence="4" key="1">
    <citation type="submission" date="2019-09" db="EMBL/GenBank/DDBJ databases">
        <title>Draft genome information of white flower Hibiscus syriacus.</title>
        <authorList>
            <person name="Kim Y.-M."/>
        </authorList>
    </citation>
    <scope>NUCLEOTIDE SEQUENCE [LARGE SCALE GENOMIC DNA]</scope>
    <source>
        <strain evidence="4">YM2019G1</strain>
    </source>
</reference>
<dbReference type="PANTHER" id="PTHR13068:SF166">
    <property type="entry name" value="TRANSCRIPTION TERMINATION FACTOR MTERF15, MITOCHONDRIAL-LIKE"/>
    <property type="match status" value="1"/>
</dbReference>
<proteinExistence type="inferred from homology"/>
<keyword evidence="2" id="KW-0806">Transcription termination</keyword>
<dbReference type="GO" id="GO:0003676">
    <property type="term" value="F:nucleic acid binding"/>
    <property type="evidence" value="ECO:0007669"/>
    <property type="project" value="InterPro"/>
</dbReference>
<dbReference type="Proteomes" id="UP000436088">
    <property type="component" value="Unassembled WGS sequence"/>
</dbReference>
<dbReference type="InterPro" id="IPR038538">
    <property type="entry name" value="MTERF_sf"/>
</dbReference>
<evidence type="ECO:0000256" key="1">
    <source>
        <dbReference type="ARBA" id="ARBA00007692"/>
    </source>
</evidence>
<organism evidence="4 5">
    <name type="scientific">Hibiscus syriacus</name>
    <name type="common">Rose of Sharon</name>
    <dbReference type="NCBI Taxonomy" id="106335"/>
    <lineage>
        <taxon>Eukaryota</taxon>
        <taxon>Viridiplantae</taxon>
        <taxon>Streptophyta</taxon>
        <taxon>Embryophyta</taxon>
        <taxon>Tracheophyta</taxon>
        <taxon>Spermatophyta</taxon>
        <taxon>Magnoliopsida</taxon>
        <taxon>eudicotyledons</taxon>
        <taxon>Gunneridae</taxon>
        <taxon>Pentapetalae</taxon>
        <taxon>rosids</taxon>
        <taxon>malvids</taxon>
        <taxon>Malvales</taxon>
        <taxon>Malvaceae</taxon>
        <taxon>Malvoideae</taxon>
        <taxon>Hibiscus</taxon>
    </lineage>
</organism>
<comment type="caution">
    <text evidence="4">The sequence shown here is derived from an EMBL/GenBank/DDBJ whole genome shotgun (WGS) entry which is preliminary data.</text>
</comment>
<dbReference type="Pfam" id="PF02536">
    <property type="entry name" value="mTERF"/>
    <property type="match status" value="1"/>
</dbReference>
<evidence type="ECO:0000313" key="4">
    <source>
        <dbReference type="EMBL" id="KAE8731532.1"/>
    </source>
</evidence>
<dbReference type="Gene3D" id="1.25.70.10">
    <property type="entry name" value="Transcription termination factor 3, mitochondrial"/>
    <property type="match status" value="1"/>
</dbReference>
<dbReference type="InterPro" id="IPR003690">
    <property type="entry name" value="MTERF"/>
</dbReference>
<name>A0A6A3CW12_HIBSY</name>
<evidence type="ECO:0000313" key="5">
    <source>
        <dbReference type="Proteomes" id="UP000436088"/>
    </source>
</evidence>